<name>G3MA90_9CAUD</name>
<comment type="similarity">
    <text evidence="1">Belongs to the RuvC family.</text>
</comment>
<evidence type="ECO:0000256" key="2">
    <source>
        <dbReference type="ARBA" id="ARBA00022490"/>
    </source>
</evidence>
<protein>
    <submittedName>
        <fullName evidence="12">Gp349</fullName>
    </submittedName>
</protein>
<evidence type="ECO:0000256" key="8">
    <source>
        <dbReference type="ARBA" id="ARBA00022842"/>
    </source>
</evidence>
<keyword evidence="4" id="KW-0479">Metal-binding</keyword>
<evidence type="ECO:0000313" key="13">
    <source>
        <dbReference type="Proteomes" id="UP000009273"/>
    </source>
</evidence>
<evidence type="ECO:0000313" key="12">
    <source>
        <dbReference type="EMBL" id="AEO93608.1"/>
    </source>
</evidence>
<keyword evidence="13" id="KW-1185">Reference proteome</keyword>
<dbReference type="InterPro" id="IPR012337">
    <property type="entry name" value="RNaseH-like_sf"/>
</dbReference>
<dbReference type="GO" id="GO:0003677">
    <property type="term" value="F:DNA binding"/>
    <property type="evidence" value="ECO:0007669"/>
    <property type="project" value="UniProtKB-KW"/>
</dbReference>
<keyword evidence="2" id="KW-0963">Cytoplasm</keyword>
<dbReference type="GO" id="GO:0006281">
    <property type="term" value="P:DNA repair"/>
    <property type="evidence" value="ECO:0007669"/>
    <property type="project" value="UniProtKB-KW"/>
</dbReference>
<keyword evidence="5" id="KW-0255">Endonuclease</keyword>
<evidence type="ECO:0000256" key="3">
    <source>
        <dbReference type="ARBA" id="ARBA00022722"/>
    </source>
</evidence>
<dbReference type="PRINTS" id="PR00696">
    <property type="entry name" value="RSOLVASERUVC"/>
</dbReference>
<organism evidence="12 13">
    <name type="scientific">Bacillus phage G</name>
    <dbReference type="NCBI Taxonomy" id="2884420"/>
    <lineage>
        <taxon>Viruses</taxon>
        <taxon>Duplodnaviria</taxon>
        <taxon>Heunggongvirae</taxon>
        <taxon>Uroviricota</taxon>
        <taxon>Caudoviricetes</taxon>
        <taxon>Donellivirus</taxon>
        <taxon>Donellivirus gee</taxon>
    </lineage>
</organism>
<dbReference type="SUPFAM" id="SSF53098">
    <property type="entry name" value="Ribonuclease H-like"/>
    <property type="match status" value="1"/>
</dbReference>
<evidence type="ECO:0000256" key="1">
    <source>
        <dbReference type="ARBA" id="ARBA00009518"/>
    </source>
</evidence>
<dbReference type="RefSeq" id="YP_009015652.1">
    <property type="nucleotide sequence ID" value="NC_023719.1"/>
</dbReference>
<evidence type="ECO:0000256" key="7">
    <source>
        <dbReference type="ARBA" id="ARBA00022801"/>
    </source>
</evidence>
<evidence type="ECO:0000256" key="11">
    <source>
        <dbReference type="ARBA" id="ARBA00023204"/>
    </source>
</evidence>
<dbReference type="InterPro" id="IPR036397">
    <property type="entry name" value="RNaseH_sf"/>
</dbReference>
<dbReference type="Gene3D" id="3.30.420.10">
    <property type="entry name" value="Ribonuclease H-like superfamily/Ribonuclease H"/>
    <property type="match status" value="1"/>
</dbReference>
<evidence type="ECO:0000256" key="5">
    <source>
        <dbReference type="ARBA" id="ARBA00022759"/>
    </source>
</evidence>
<keyword evidence="3" id="KW-0540">Nuclease</keyword>
<keyword evidence="9" id="KW-0238">DNA-binding</keyword>
<sequence>MSLVSYSFYIEIGYGDDIMTLPKKYVILGLDLSLSSTGWSVVTVDGENYKLVDYGYIPTDKLDHYDALLAIDKKLQSVIEKYKPDYSAIEQMFVGKNRDTAIKLGHIHGVATLLLAKNKIPSCRYAVMTLKSKVTGGIKTKKEDGTKKTGNEMKEEVKRKIVEIFGVNSFIKEFNSDVTDSISAAYTFILMDGKEIEKKKAPRKKKTT</sequence>
<dbReference type="EMBL" id="JN638751">
    <property type="protein sequence ID" value="AEO93608.1"/>
    <property type="molecule type" value="Genomic_DNA"/>
</dbReference>
<evidence type="ECO:0000256" key="9">
    <source>
        <dbReference type="ARBA" id="ARBA00023125"/>
    </source>
</evidence>
<proteinExistence type="inferred from homology"/>
<keyword evidence="6" id="KW-0227">DNA damage</keyword>
<dbReference type="GO" id="GO:0046872">
    <property type="term" value="F:metal ion binding"/>
    <property type="evidence" value="ECO:0007669"/>
    <property type="project" value="UniProtKB-KW"/>
</dbReference>
<evidence type="ECO:0000256" key="10">
    <source>
        <dbReference type="ARBA" id="ARBA00023172"/>
    </source>
</evidence>
<gene>
    <name evidence="12" type="primary">349</name>
    <name evidence="12" type="ORF">G_349</name>
</gene>
<dbReference type="KEGG" id="vg:18563564"/>
<dbReference type="PANTHER" id="PTHR30194">
    <property type="entry name" value="CROSSOVER JUNCTION ENDODEOXYRIBONUCLEASE RUVC"/>
    <property type="match status" value="1"/>
</dbReference>
<reference evidence="12 13" key="1">
    <citation type="submission" date="2011-09" db="EMBL/GenBank/DDBJ databases">
        <authorList>
            <person name="Pope W.H."/>
            <person name="Pedulla M.L."/>
            <person name="Ford M.E."/>
            <person name="Peebles C.L."/>
            <person name="Hatfull G.H."/>
            <person name="Hendrix R.W."/>
        </authorList>
    </citation>
    <scope>NUCLEOTIDE SEQUENCE [LARGE SCALE GENOMIC DNA]</scope>
    <source>
        <strain evidence="12">G</strain>
    </source>
</reference>
<keyword evidence="8" id="KW-0460">Magnesium</keyword>
<accession>G3MA90</accession>
<dbReference type="GO" id="GO:0016787">
    <property type="term" value="F:hydrolase activity"/>
    <property type="evidence" value="ECO:0007669"/>
    <property type="project" value="UniProtKB-KW"/>
</dbReference>
<dbReference type="GO" id="GO:0006310">
    <property type="term" value="P:DNA recombination"/>
    <property type="evidence" value="ECO:0007669"/>
    <property type="project" value="UniProtKB-KW"/>
</dbReference>
<dbReference type="InterPro" id="IPR002176">
    <property type="entry name" value="X-over_junc_endoDNase_RuvC"/>
</dbReference>
<dbReference type="Pfam" id="PF02075">
    <property type="entry name" value="RuvC"/>
    <property type="match status" value="1"/>
</dbReference>
<keyword evidence="10" id="KW-0233">DNA recombination</keyword>
<dbReference type="Proteomes" id="UP000009273">
    <property type="component" value="Segment"/>
</dbReference>
<dbReference type="GO" id="GO:0004520">
    <property type="term" value="F:DNA endonuclease activity"/>
    <property type="evidence" value="ECO:0007669"/>
    <property type="project" value="InterPro"/>
</dbReference>
<dbReference type="PANTHER" id="PTHR30194:SF3">
    <property type="entry name" value="CROSSOVER JUNCTION ENDODEOXYRIBONUCLEASE RUVC"/>
    <property type="match status" value="1"/>
</dbReference>
<evidence type="ECO:0000256" key="4">
    <source>
        <dbReference type="ARBA" id="ARBA00022723"/>
    </source>
</evidence>
<evidence type="ECO:0000256" key="6">
    <source>
        <dbReference type="ARBA" id="ARBA00022763"/>
    </source>
</evidence>
<dbReference type="GeneID" id="18563564"/>
<keyword evidence="7" id="KW-0378">Hydrolase</keyword>
<keyword evidence="11" id="KW-0234">DNA repair</keyword>